<evidence type="ECO:0000259" key="8">
    <source>
        <dbReference type="Pfam" id="PF14322"/>
    </source>
</evidence>
<gene>
    <name evidence="9" type="ORF">ED312_02290</name>
</gene>
<comment type="caution">
    <text evidence="9">The sequence shown here is derived from an EMBL/GenBank/DDBJ whole genome shotgun (WGS) entry which is preliminary data.</text>
</comment>
<comment type="similarity">
    <text evidence="2">Belongs to the SusD family.</text>
</comment>
<organism evidence="9 10">
    <name type="scientific">Sinomicrobium pectinilyticum</name>
    <dbReference type="NCBI Taxonomy" id="1084421"/>
    <lineage>
        <taxon>Bacteria</taxon>
        <taxon>Pseudomonadati</taxon>
        <taxon>Bacteroidota</taxon>
        <taxon>Flavobacteriia</taxon>
        <taxon>Flavobacteriales</taxon>
        <taxon>Flavobacteriaceae</taxon>
        <taxon>Sinomicrobium</taxon>
    </lineage>
</organism>
<evidence type="ECO:0000256" key="4">
    <source>
        <dbReference type="ARBA" id="ARBA00023136"/>
    </source>
</evidence>
<keyword evidence="10" id="KW-1185">Reference proteome</keyword>
<evidence type="ECO:0000259" key="7">
    <source>
        <dbReference type="Pfam" id="PF07980"/>
    </source>
</evidence>
<reference evidence="9 10" key="1">
    <citation type="submission" date="2018-10" db="EMBL/GenBank/DDBJ databases">
        <title>Sinomicrobium pectinilyticum sp. nov., a pectinase-producing bacterium isolated from alkaline and saline soil, and emended description of the genus Sinomicrobium.</title>
        <authorList>
            <person name="Cheng B."/>
            <person name="Li C."/>
            <person name="Lai Q."/>
            <person name="Du M."/>
            <person name="Shao Z."/>
            <person name="Xu P."/>
            <person name="Yang C."/>
        </authorList>
    </citation>
    <scope>NUCLEOTIDE SEQUENCE [LARGE SCALE GENOMIC DNA]</scope>
    <source>
        <strain evidence="9 10">5DNS001</strain>
    </source>
</reference>
<sequence length="526" mass="59587">MRITIKNIWQILSISTLLLSVSCSDFLDENPKSTVSSGNYYQTEAQAESNVNYLYRNGASQRIAAAPSAYVGSHSSVMGMLTGYFTNSYEGQEVVCRYSRLLTRQDHTNEISANSDGMWDNCFKAINVANNAIVSIPGIDMDEGKRNQLVAEAKFFRAFNYFYLVKAFGDVPLLLEPSNLDELYPERAPSSSIYDQIVSDLQDAIEVLPEKTFAANGHRISKYVAAMLLTDVYFYTRDYANAKTYAKMVIDSPHTLTTNDDLEGSSAYNKLRTIDDLNEVIYSQEYDATINDGGWWPTYAFTSSATGVFSTYSIFERVYGPVNRFLNVYEEDDLRIQPRQFFHWSYTNPTNNKTWTAPEGQAGCWYYFDEEAVLNTGRSTKDWNIYRLAEAYLDYAESIAQTEGVTPEAANYLAQIQVRANTEGSSIADIESELMMLSTQEFIEACWTERLREFPLEFKIWDDCVRTMKFPQVSESAKGEVTYVDLIGAQNAAGATFKPTDLVFPISLNELQRNPNLTQNEGYQSR</sequence>
<comment type="subcellular location">
    <subcellularLocation>
        <location evidence="1">Cell outer membrane</location>
    </subcellularLocation>
</comment>
<feature type="domain" description="RagB/SusD" evidence="7">
    <location>
        <begin position="347"/>
        <end position="523"/>
    </location>
</feature>
<evidence type="ECO:0000256" key="5">
    <source>
        <dbReference type="ARBA" id="ARBA00023237"/>
    </source>
</evidence>
<dbReference type="Pfam" id="PF07980">
    <property type="entry name" value="SusD_RagB"/>
    <property type="match status" value="1"/>
</dbReference>
<dbReference type="InterPro" id="IPR011990">
    <property type="entry name" value="TPR-like_helical_dom_sf"/>
</dbReference>
<keyword evidence="3 6" id="KW-0732">Signal</keyword>
<keyword evidence="4" id="KW-0472">Membrane</keyword>
<keyword evidence="5" id="KW-0998">Cell outer membrane</keyword>
<protein>
    <submittedName>
        <fullName evidence="9">RagB/SusD family nutrient uptake outer membrane protein</fullName>
    </submittedName>
</protein>
<dbReference type="Pfam" id="PF14322">
    <property type="entry name" value="SusD-like_3"/>
    <property type="match status" value="1"/>
</dbReference>
<dbReference type="RefSeq" id="WP_123214384.1">
    <property type="nucleotide sequence ID" value="NZ_RJTM01000011.1"/>
</dbReference>
<accession>A0A3N0F053</accession>
<evidence type="ECO:0000256" key="3">
    <source>
        <dbReference type="ARBA" id="ARBA00022729"/>
    </source>
</evidence>
<dbReference type="InterPro" id="IPR012944">
    <property type="entry name" value="SusD_RagB_dom"/>
</dbReference>
<feature type="signal peptide" evidence="6">
    <location>
        <begin position="1"/>
        <end position="27"/>
    </location>
</feature>
<dbReference type="Proteomes" id="UP000267469">
    <property type="component" value="Unassembled WGS sequence"/>
</dbReference>
<evidence type="ECO:0000256" key="1">
    <source>
        <dbReference type="ARBA" id="ARBA00004442"/>
    </source>
</evidence>
<name>A0A3N0F053_SINP1</name>
<dbReference type="Gene3D" id="1.25.40.390">
    <property type="match status" value="1"/>
</dbReference>
<dbReference type="AlphaFoldDB" id="A0A3N0F053"/>
<dbReference type="InterPro" id="IPR033985">
    <property type="entry name" value="SusD-like_N"/>
</dbReference>
<evidence type="ECO:0000256" key="2">
    <source>
        <dbReference type="ARBA" id="ARBA00006275"/>
    </source>
</evidence>
<feature type="domain" description="SusD-like N-terminal" evidence="8">
    <location>
        <begin position="25"/>
        <end position="233"/>
    </location>
</feature>
<evidence type="ECO:0000313" key="10">
    <source>
        <dbReference type="Proteomes" id="UP000267469"/>
    </source>
</evidence>
<dbReference type="GO" id="GO:0009279">
    <property type="term" value="C:cell outer membrane"/>
    <property type="evidence" value="ECO:0007669"/>
    <property type="project" value="UniProtKB-SubCell"/>
</dbReference>
<proteinExistence type="inferred from homology"/>
<dbReference type="EMBL" id="RJTM01000011">
    <property type="protein sequence ID" value="RNL93474.1"/>
    <property type="molecule type" value="Genomic_DNA"/>
</dbReference>
<dbReference type="OrthoDB" id="5694214at2"/>
<evidence type="ECO:0000256" key="6">
    <source>
        <dbReference type="SAM" id="SignalP"/>
    </source>
</evidence>
<feature type="chain" id="PRO_5018168291" evidence="6">
    <location>
        <begin position="28"/>
        <end position="526"/>
    </location>
</feature>
<dbReference type="PROSITE" id="PS51257">
    <property type="entry name" value="PROKAR_LIPOPROTEIN"/>
    <property type="match status" value="1"/>
</dbReference>
<evidence type="ECO:0000313" key="9">
    <source>
        <dbReference type="EMBL" id="RNL93474.1"/>
    </source>
</evidence>
<dbReference type="SUPFAM" id="SSF48452">
    <property type="entry name" value="TPR-like"/>
    <property type="match status" value="1"/>
</dbReference>